<dbReference type="PANTHER" id="PTHR24305:SF157">
    <property type="entry name" value="N-ACETYLTRYPTOPHAN 6-HYDROXYLASE IVOC-RELATED"/>
    <property type="match status" value="1"/>
</dbReference>
<keyword evidence="3" id="KW-0479">Metal-binding</keyword>
<dbReference type="CDD" id="cd11062">
    <property type="entry name" value="CYP58-like"/>
    <property type="match status" value="1"/>
</dbReference>
<dbReference type="GO" id="GO:0005506">
    <property type="term" value="F:iron ion binding"/>
    <property type="evidence" value="ECO:0007669"/>
    <property type="project" value="InterPro"/>
</dbReference>
<keyword evidence="6" id="KW-0503">Monooxygenase</keyword>
<organism evidence="7 8">
    <name type="scientific">Cudoniella acicularis</name>
    <dbReference type="NCBI Taxonomy" id="354080"/>
    <lineage>
        <taxon>Eukaryota</taxon>
        <taxon>Fungi</taxon>
        <taxon>Dikarya</taxon>
        <taxon>Ascomycota</taxon>
        <taxon>Pezizomycotina</taxon>
        <taxon>Leotiomycetes</taxon>
        <taxon>Helotiales</taxon>
        <taxon>Tricladiaceae</taxon>
        <taxon>Cudoniella</taxon>
    </lineage>
</organism>
<evidence type="ECO:0000256" key="3">
    <source>
        <dbReference type="ARBA" id="ARBA00022723"/>
    </source>
</evidence>
<evidence type="ECO:0000256" key="6">
    <source>
        <dbReference type="ARBA" id="ARBA00023033"/>
    </source>
</evidence>
<dbReference type="Proteomes" id="UP000566819">
    <property type="component" value="Unassembled WGS sequence"/>
</dbReference>
<dbReference type="PANTHER" id="PTHR24305">
    <property type="entry name" value="CYTOCHROME P450"/>
    <property type="match status" value="1"/>
</dbReference>
<gene>
    <name evidence="7" type="ORF">G7Y89_g2627</name>
</gene>
<name>A0A8H4RU75_9HELO</name>
<dbReference type="InterPro" id="IPR050121">
    <property type="entry name" value="Cytochrome_P450_monoxygenase"/>
</dbReference>
<keyword evidence="5" id="KW-0408">Iron</keyword>
<dbReference type="InterPro" id="IPR001128">
    <property type="entry name" value="Cyt_P450"/>
</dbReference>
<accession>A0A8H4RU75</accession>
<dbReference type="Pfam" id="PF00067">
    <property type="entry name" value="p450"/>
    <property type="match status" value="1"/>
</dbReference>
<evidence type="ECO:0008006" key="9">
    <source>
        <dbReference type="Google" id="ProtNLM"/>
    </source>
</evidence>
<dbReference type="AlphaFoldDB" id="A0A8H4RU75"/>
<dbReference type="Gene3D" id="1.10.630.10">
    <property type="entry name" value="Cytochrome P450"/>
    <property type="match status" value="1"/>
</dbReference>
<keyword evidence="4" id="KW-0560">Oxidoreductase</keyword>
<dbReference type="SUPFAM" id="SSF48264">
    <property type="entry name" value="Cytochrome P450"/>
    <property type="match status" value="1"/>
</dbReference>
<comment type="cofactor">
    <cofactor evidence="1">
        <name>heme</name>
        <dbReference type="ChEBI" id="CHEBI:30413"/>
    </cofactor>
</comment>
<dbReference type="InterPro" id="IPR036396">
    <property type="entry name" value="Cyt_P450_sf"/>
</dbReference>
<dbReference type="GO" id="GO:0004497">
    <property type="term" value="F:monooxygenase activity"/>
    <property type="evidence" value="ECO:0007669"/>
    <property type="project" value="UniProtKB-KW"/>
</dbReference>
<dbReference type="GO" id="GO:0016705">
    <property type="term" value="F:oxidoreductase activity, acting on paired donors, with incorporation or reduction of molecular oxygen"/>
    <property type="evidence" value="ECO:0007669"/>
    <property type="project" value="InterPro"/>
</dbReference>
<comment type="caution">
    <text evidence="7">The sequence shown here is derived from an EMBL/GenBank/DDBJ whole genome shotgun (WGS) entry which is preliminary data.</text>
</comment>
<dbReference type="OrthoDB" id="3945418at2759"/>
<evidence type="ECO:0000313" key="8">
    <source>
        <dbReference type="Proteomes" id="UP000566819"/>
    </source>
</evidence>
<reference evidence="7 8" key="1">
    <citation type="submission" date="2020-03" db="EMBL/GenBank/DDBJ databases">
        <title>Draft Genome Sequence of Cudoniella acicularis.</title>
        <authorList>
            <person name="Buettner E."/>
            <person name="Kellner H."/>
        </authorList>
    </citation>
    <scope>NUCLEOTIDE SEQUENCE [LARGE SCALE GENOMIC DNA]</scope>
    <source>
        <strain evidence="7 8">DSM 108380</strain>
    </source>
</reference>
<proteinExistence type="inferred from homology"/>
<evidence type="ECO:0000256" key="5">
    <source>
        <dbReference type="ARBA" id="ARBA00023004"/>
    </source>
</evidence>
<keyword evidence="8" id="KW-1185">Reference proteome</keyword>
<evidence type="ECO:0000256" key="2">
    <source>
        <dbReference type="ARBA" id="ARBA00010617"/>
    </source>
</evidence>
<evidence type="ECO:0000256" key="4">
    <source>
        <dbReference type="ARBA" id="ARBA00023002"/>
    </source>
</evidence>
<sequence>MFYYDQLAGNGEYMFKIQKLHEEYKSPIIRISPHELHVNDPNFYDVLFASHSKRDKPPTWSHAFSNKESIFGTISHEKHRLRRNAVTPFFSTASIRKIDHLIEEKISRLISVLRRYQRTGEVIPLTPAFSALTSDIIAEYCFGVDENYIEAPGFNAMIMEATDVLIKNMHITVQAQWLPHVLDSLPNGLMEALFGPGLAKYNELKQHCVKMINQTIKSRGEYQNLKHDTIFTEMLGSTFLPDEDKSVNRLWQEAELLLIAGTVTTATSLASAIVYLLLDQARLQVLVEELEKAIPVISKPVKPAELEKLPYLAAPTEILELGEWTIPPNTAVSMHGPLIHQSPEFYPEPWSFIPELGGEEVFVADMKFNYEVAISPLPSLSKFPNQHNLLKCLHNEKKEQRYRKTSTALTKTSTVTLPVSTASVTLAAIITTATSTETDTATVIGLFVQKRGPWGVKRAASSNRKALTAIKTLAVDLLALAKPKRFEVYDFEFLSENTSKDEHSWLAENENPCRIELEWMIVVREIAKCAESGVGENIFVVGNDDMPEVDLIPLDIELSQSPRGKGAFRDVELLTGLLAGYWKLKVADGPTVFKTMAPPQLKIMIVKRKPSTHSPLSQNTRLKYKTWSGNSPSKHPTRSDYRIPRFETTTSRPVFIHRSLQASAKNLDEFS</sequence>
<dbReference type="GO" id="GO:0020037">
    <property type="term" value="F:heme binding"/>
    <property type="evidence" value="ECO:0007669"/>
    <property type="project" value="InterPro"/>
</dbReference>
<evidence type="ECO:0000256" key="1">
    <source>
        <dbReference type="ARBA" id="ARBA00001971"/>
    </source>
</evidence>
<comment type="similarity">
    <text evidence="2">Belongs to the cytochrome P450 family.</text>
</comment>
<dbReference type="EMBL" id="JAAMPI010000117">
    <property type="protein sequence ID" value="KAF4635478.1"/>
    <property type="molecule type" value="Genomic_DNA"/>
</dbReference>
<evidence type="ECO:0000313" key="7">
    <source>
        <dbReference type="EMBL" id="KAF4635478.1"/>
    </source>
</evidence>
<protein>
    <recommendedName>
        <fullName evidence="9">Cytochrome P450</fullName>
    </recommendedName>
</protein>